<dbReference type="Pfam" id="PF00954">
    <property type="entry name" value="S_locus_glycop"/>
    <property type="match status" value="1"/>
</dbReference>
<sequence>MESEGLKSTHKELSIINEKQEKRVRYHETRAYHLTISNLFFQLLILLSITTSSNTNLKCKTWWAPFSLSFLGSAVFIITFTNSLKNYLRTLYALEVNRIDQDRIHLQICSGARPNSLETDPVKPDQLELIKRYVYVSFVYLCLICFADLPEDRTLVWSANRNSLVGQDAILELDNTGNLILTDGKPFCGHQTPPMQVFSVQLWRIRKFHSLQQHPYPIGQSFSHPSHTPSRPIQPTSVGLALTYILPASYDSLPRFYRNYSNWSGPDISNATGDVVAVLNEVGSLGVVCGQSSDGAVCVYKKGDTGGLSSATNQSVISAVLRRLVLETNGNLRLYRWDNDVNGSRQWVPEWAAVSNPCDIAGVCGNGICNLDRSKTNASCTYLPGTSNIALYVDEYHETEKAISYTNVVVEKFVIPGVNAIGGLDEIPLHFSVYHWSYLESINFRMDVQEKLLNVATMAMKFTIAICFKKS</sequence>
<feature type="domain" description="S-locus glycoprotein" evidence="8">
    <location>
        <begin position="317"/>
        <end position="385"/>
    </location>
</feature>
<evidence type="ECO:0000256" key="5">
    <source>
        <dbReference type="ARBA" id="ARBA00023136"/>
    </source>
</evidence>
<dbReference type="GO" id="GO:0048544">
    <property type="term" value="P:recognition of pollen"/>
    <property type="evidence" value="ECO:0007669"/>
    <property type="project" value="InterPro"/>
</dbReference>
<dbReference type="InterPro" id="IPR036426">
    <property type="entry name" value="Bulb-type_lectin_dom_sf"/>
</dbReference>
<evidence type="ECO:0000256" key="4">
    <source>
        <dbReference type="ARBA" id="ARBA00022989"/>
    </source>
</evidence>
<evidence type="ECO:0000256" key="3">
    <source>
        <dbReference type="ARBA" id="ARBA00022729"/>
    </source>
</evidence>
<feature type="transmembrane region" description="Helical" evidence="7">
    <location>
        <begin position="31"/>
        <end position="50"/>
    </location>
</feature>
<dbReference type="GO" id="GO:0016020">
    <property type="term" value="C:membrane"/>
    <property type="evidence" value="ECO:0007669"/>
    <property type="project" value="UniProtKB-SubCell"/>
</dbReference>
<name>A0AAN8Z844_9MAGN</name>
<reference evidence="9 10" key="1">
    <citation type="submission" date="2023-12" db="EMBL/GenBank/DDBJ databases">
        <title>A high-quality genome assembly for Dillenia turbinata (Dilleniales).</title>
        <authorList>
            <person name="Chanderbali A."/>
        </authorList>
    </citation>
    <scope>NUCLEOTIDE SEQUENCE [LARGE SCALE GENOMIC DNA]</scope>
    <source>
        <strain evidence="9">LSX21</strain>
        <tissue evidence="9">Leaf</tissue>
    </source>
</reference>
<comment type="subcellular location">
    <subcellularLocation>
        <location evidence="1">Membrane</location>
        <topology evidence="1">Single-pass membrane protein</topology>
    </subcellularLocation>
</comment>
<dbReference type="InterPro" id="IPR000858">
    <property type="entry name" value="S_locus_glycoprot_dom"/>
</dbReference>
<dbReference type="PANTHER" id="PTHR47974">
    <property type="entry name" value="OS07G0415500 PROTEIN"/>
    <property type="match status" value="1"/>
</dbReference>
<keyword evidence="3" id="KW-0732">Signal</keyword>
<evidence type="ECO:0000313" key="9">
    <source>
        <dbReference type="EMBL" id="KAK6925905.1"/>
    </source>
</evidence>
<feature type="transmembrane region" description="Helical" evidence="7">
    <location>
        <begin position="133"/>
        <end position="150"/>
    </location>
</feature>
<dbReference type="Proteomes" id="UP001370490">
    <property type="component" value="Unassembled WGS sequence"/>
</dbReference>
<evidence type="ECO:0000256" key="1">
    <source>
        <dbReference type="ARBA" id="ARBA00004167"/>
    </source>
</evidence>
<proteinExistence type="predicted"/>
<protein>
    <submittedName>
        <fullName evidence="9">S-locus glycoprotein domain</fullName>
    </submittedName>
</protein>
<keyword evidence="5 7" id="KW-0472">Membrane</keyword>
<keyword evidence="6" id="KW-1015">Disulfide bond</keyword>
<feature type="transmembrane region" description="Helical" evidence="7">
    <location>
        <begin position="62"/>
        <end position="81"/>
    </location>
</feature>
<evidence type="ECO:0000259" key="8">
    <source>
        <dbReference type="Pfam" id="PF00954"/>
    </source>
</evidence>
<evidence type="ECO:0000256" key="2">
    <source>
        <dbReference type="ARBA" id="ARBA00022692"/>
    </source>
</evidence>
<organism evidence="9 10">
    <name type="scientific">Dillenia turbinata</name>
    <dbReference type="NCBI Taxonomy" id="194707"/>
    <lineage>
        <taxon>Eukaryota</taxon>
        <taxon>Viridiplantae</taxon>
        <taxon>Streptophyta</taxon>
        <taxon>Embryophyta</taxon>
        <taxon>Tracheophyta</taxon>
        <taxon>Spermatophyta</taxon>
        <taxon>Magnoliopsida</taxon>
        <taxon>eudicotyledons</taxon>
        <taxon>Gunneridae</taxon>
        <taxon>Pentapetalae</taxon>
        <taxon>Dilleniales</taxon>
        <taxon>Dilleniaceae</taxon>
        <taxon>Dillenia</taxon>
    </lineage>
</organism>
<dbReference type="EMBL" id="JBAMMX010000015">
    <property type="protein sequence ID" value="KAK6925905.1"/>
    <property type="molecule type" value="Genomic_DNA"/>
</dbReference>
<keyword evidence="10" id="KW-1185">Reference proteome</keyword>
<dbReference type="AlphaFoldDB" id="A0AAN8Z844"/>
<evidence type="ECO:0000256" key="7">
    <source>
        <dbReference type="SAM" id="Phobius"/>
    </source>
</evidence>
<gene>
    <name evidence="9" type="ORF">RJ641_007624</name>
</gene>
<evidence type="ECO:0000313" key="10">
    <source>
        <dbReference type="Proteomes" id="UP001370490"/>
    </source>
</evidence>
<keyword evidence="4 7" id="KW-1133">Transmembrane helix</keyword>
<dbReference type="PANTHER" id="PTHR47974:SF29">
    <property type="entry name" value="RECEPTOR-LIKE SERINE_THREONINE-PROTEIN KINASE"/>
    <property type="match status" value="1"/>
</dbReference>
<accession>A0AAN8Z844</accession>
<comment type="caution">
    <text evidence="9">The sequence shown here is derived from an EMBL/GenBank/DDBJ whole genome shotgun (WGS) entry which is preliminary data.</text>
</comment>
<evidence type="ECO:0000256" key="6">
    <source>
        <dbReference type="ARBA" id="ARBA00023157"/>
    </source>
</evidence>
<dbReference type="SUPFAM" id="SSF51110">
    <property type="entry name" value="alpha-D-mannose-specific plant lectins"/>
    <property type="match status" value="1"/>
</dbReference>
<keyword evidence="2 7" id="KW-0812">Transmembrane</keyword>